<dbReference type="GO" id="GO:0008234">
    <property type="term" value="F:cysteine-type peptidase activity"/>
    <property type="evidence" value="ECO:0007669"/>
    <property type="project" value="UniProtKB-KW"/>
</dbReference>
<feature type="signal peptide" evidence="6">
    <location>
        <begin position="1"/>
        <end position="30"/>
    </location>
</feature>
<dbReference type="SUPFAM" id="SSF54001">
    <property type="entry name" value="Cysteine proteinases"/>
    <property type="match status" value="1"/>
</dbReference>
<protein>
    <submittedName>
        <fullName evidence="8">Peptidase P60</fullName>
    </submittedName>
</protein>
<keyword evidence="4" id="KW-0788">Thiol protease</keyword>
<keyword evidence="2" id="KW-0645">Protease</keyword>
<sequence length="278" mass="28309">MNIMRKVSIIAVTAVASCMLAVAVVPSAEAADSGTVTSSRSFPKVQVVRKDLLSESASTSVDNDTNWGGVESLNVPVTKSKAEKEAEAAKKKAEEEAKAQAEAAAKAEAEAQSQAASRSEQRDSLYDAVPDTNTATTDTTGTTDTGTSDGTSTGTTGTATVPSSASGSALASYATQFVGSPYVAGGNTPSGWDCSGFVQYVYAQFGISLPHYSGAQAAVGTAVASIADAQPGDILANETHAAIYIGNGLVVNALNPYQGTQITGLSVFTSGYSIRRVL</sequence>
<gene>
    <name evidence="8" type="ORF">BBIA_0833</name>
</gene>
<evidence type="ECO:0000256" key="5">
    <source>
        <dbReference type="SAM" id="MobiDB-lite"/>
    </source>
</evidence>
<dbReference type="Proteomes" id="UP000029108">
    <property type="component" value="Unassembled WGS sequence"/>
</dbReference>
<feature type="chain" id="PRO_5001818210" evidence="6">
    <location>
        <begin position="31"/>
        <end position="278"/>
    </location>
</feature>
<proteinExistence type="inferred from homology"/>
<feature type="compositionally biased region" description="Basic and acidic residues" evidence="5">
    <location>
        <begin position="80"/>
        <end position="109"/>
    </location>
</feature>
<evidence type="ECO:0000256" key="2">
    <source>
        <dbReference type="ARBA" id="ARBA00022670"/>
    </source>
</evidence>
<dbReference type="InterPro" id="IPR038765">
    <property type="entry name" value="Papain-like_cys_pep_sf"/>
</dbReference>
<dbReference type="PROSITE" id="PS51257">
    <property type="entry name" value="PROKAR_LIPOPROTEIN"/>
    <property type="match status" value="1"/>
</dbReference>
<reference evidence="8 9" key="1">
    <citation type="submission" date="2014-03" db="EMBL/GenBank/DDBJ databases">
        <title>Genomics of Bifidobacteria.</title>
        <authorList>
            <person name="Ventura M."/>
            <person name="Milani C."/>
            <person name="Lugli G.A."/>
        </authorList>
    </citation>
    <scope>NUCLEOTIDE SEQUENCE [LARGE SCALE GENOMIC DNA]</scope>
    <source>
        <strain evidence="8 9">DSM 23969</strain>
    </source>
</reference>
<evidence type="ECO:0000256" key="3">
    <source>
        <dbReference type="ARBA" id="ARBA00022801"/>
    </source>
</evidence>
<keyword evidence="9" id="KW-1185">Reference proteome</keyword>
<dbReference type="GO" id="GO:0006508">
    <property type="term" value="P:proteolysis"/>
    <property type="evidence" value="ECO:0007669"/>
    <property type="project" value="UniProtKB-KW"/>
</dbReference>
<evidence type="ECO:0000313" key="9">
    <source>
        <dbReference type="Proteomes" id="UP000029108"/>
    </source>
</evidence>
<evidence type="ECO:0000256" key="4">
    <source>
        <dbReference type="ARBA" id="ARBA00022807"/>
    </source>
</evidence>
<evidence type="ECO:0000256" key="1">
    <source>
        <dbReference type="ARBA" id="ARBA00007074"/>
    </source>
</evidence>
<accession>A0A086ZXL8</accession>
<dbReference type="PANTHER" id="PTHR47053">
    <property type="entry name" value="MUREIN DD-ENDOPEPTIDASE MEPH-RELATED"/>
    <property type="match status" value="1"/>
</dbReference>
<feature type="domain" description="NlpC/P60" evidence="7">
    <location>
        <begin position="164"/>
        <end position="278"/>
    </location>
</feature>
<evidence type="ECO:0000256" key="6">
    <source>
        <dbReference type="SAM" id="SignalP"/>
    </source>
</evidence>
<dbReference type="InterPro" id="IPR000064">
    <property type="entry name" value="NLP_P60_dom"/>
</dbReference>
<dbReference type="EMBL" id="JGYN01000010">
    <property type="protein sequence ID" value="KFI51268.1"/>
    <property type="molecule type" value="Genomic_DNA"/>
</dbReference>
<name>A0A086ZXL8_9BIFI</name>
<dbReference type="PROSITE" id="PS51935">
    <property type="entry name" value="NLPC_P60"/>
    <property type="match status" value="1"/>
</dbReference>
<comment type="caution">
    <text evidence="8">The sequence shown here is derived from an EMBL/GenBank/DDBJ whole genome shotgun (WGS) entry which is preliminary data.</text>
</comment>
<dbReference type="eggNOG" id="COG0791">
    <property type="taxonomic scope" value="Bacteria"/>
</dbReference>
<dbReference type="AlphaFoldDB" id="A0A086ZXL8"/>
<feature type="compositionally biased region" description="Low complexity" evidence="5">
    <location>
        <begin position="127"/>
        <end position="165"/>
    </location>
</feature>
<keyword evidence="6" id="KW-0732">Signal</keyword>
<dbReference type="Pfam" id="PF00877">
    <property type="entry name" value="NLPC_P60"/>
    <property type="match status" value="1"/>
</dbReference>
<organism evidence="8 9">
    <name type="scientific">Bifidobacterium biavatii DSM 23969</name>
    <dbReference type="NCBI Taxonomy" id="1437608"/>
    <lineage>
        <taxon>Bacteria</taxon>
        <taxon>Bacillati</taxon>
        <taxon>Actinomycetota</taxon>
        <taxon>Actinomycetes</taxon>
        <taxon>Bifidobacteriales</taxon>
        <taxon>Bifidobacteriaceae</taxon>
        <taxon>Bifidobacterium</taxon>
    </lineage>
</organism>
<evidence type="ECO:0000313" key="8">
    <source>
        <dbReference type="EMBL" id="KFI51268.1"/>
    </source>
</evidence>
<comment type="similarity">
    <text evidence="1">Belongs to the peptidase C40 family.</text>
</comment>
<feature type="region of interest" description="Disordered" evidence="5">
    <location>
        <begin position="78"/>
        <end position="165"/>
    </location>
</feature>
<keyword evidence="3" id="KW-0378">Hydrolase</keyword>
<dbReference type="PANTHER" id="PTHR47053:SF1">
    <property type="entry name" value="MUREIN DD-ENDOPEPTIDASE MEPH-RELATED"/>
    <property type="match status" value="1"/>
</dbReference>
<dbReference type="STRING" id="1437608.GCA_000771645_01308"/>
<evidence type="ECO:0000259" key="7">
    <source>
        <dbReference type="PROSITE" id="PS51935"/>
    </source>
</evidence>
<dbReference type="Gene3D" id="3.90.1720.10">
    <property type="entry name" value="endopeptidase domain like (from Nostoc punctiforme)"/>
    <property type="match status" value="1"/>
</dbReference>
<dbReference type="InterPro" id="IPR051202">
    <property type="entry name" value="Peptidase_C40"/>
</dbReference>